<evidence type="ECO:0000313" key="2">
    <source>
        <dbReference type="Proteomes" id="UP000310200"/>
    </source>
</evidence>
<sequence length="94" mass="10472">LVVSHALSLLTRTRANTLVLYCRSERVNYGDSAVGYVQLKRDGNICNVQGKVCPEHRVNSKAYVVKMLVDESDEKVIEIQCQDCAASEGMCTFM</sequence>
<accession>A0A4S2JCP3</accession>
<name>A0A4S2JCP3_9HYME</name>
<protein>
    <submittedName>
        <fullName evidence="1">Uncharacterized protein</fullName>
    </submittedName>
</protein>
<dbReference type="Proteomes" id="UP000310200">
    <property type="component" value="Unassembled WGS sequence"/>
</dbReference>
<dbReference type="EMBL" id="QBLH01003797">
    <property type="protein sequence ID" value="TGZ33173.1"/>
    <property type="molecule type" value="Genomic_DNA"/>
</dbReference>
<organism evidence="1 2">
    <name type="scientific">Temnothorax longispinosus</name>
    <dbReference type="NCBI Taxonomy" id="300112"/>
    <lineage>
        <taxon>Eukaryota</taxon>
        <taxon>Metazoa</taxon>
        <taxon>Ecdysozoa</taxon>
        <taxon>Arthropoda</taxon>
        <taxon>Hexapoda</taxon>
        <taxon>Insecta</taxon>
        <taxon>Pterygota</taxon>
        <taxon>Neoptera</taxon>
        <taxon>Endopterygota</taxon>
        <taxon>Hymenoptera</taxon>
        <taxon>Apocrita</taxon>
        <taxon>Aculeata</taxon>
        <taxon>Formicoidea</taxon>
        <taxon>Formicidae</taxon>
        <taxon>Myrmicinae</taxon>
        <taxon>Temnothorax</taxon>
    </lineage>
</organism>
<comment type="caution">
    <text evidence="1">The sequence shown here is derived from an EMBL/GenBank/DDBJ whole genome shotgun (WGS) entry which is preliminary data.</text>
</comment>
<feature type="non-terminal residue" evidence="1">
    <location>
        <position position="1"/>
    </location>
</feature>
<proteinExistence type="predicted"/>
<keyword evidence="2" id="KW-1185">Reference proteome</keyword>
<evidence type="ECO:0000313" key="1">
    <source>
        <dbReference type="EMBL" id="TGZ33173.1"/>
    </source>
</evidence>
<reference evidence="1 2" key="1">
    <citation type="journal article" date="2019" name="Philos. Trans. R. Soc. Lond., B, Biol. Sci.">
        <title>Ant behaviour and brain gene expression of defending hosts depend on the ecological success of the intruding social parasite.</title>
        <authorList>
            <person name="Kaur R."/>
            <person name="Stoldt M."/>
            <person name="Jongepier E."/>
            <person name="Feldmeyer B."/>
            <person name="Menzel F."/>
            <person name="Bornberg-Bauer E."/>
            <person name="Foitzik S."/>
        </authorList>
    </citation>
    <scope>NUCLEOTIDE SEQUENCE [LARGE SCALE GENOMIC DNA]</scope>
    <source>
        <tissue evidence="1">Whole body</tissue>
    </source>
</reference>
<dbReference type="AlphaFoldDB" id="A0A4S2JCP3"/>
<dbReference type="PANTHER" id="PTHR39953">
    <property type="entry name" value="RE54151P"/>
    <property type="match status" value="1"/>
</dbReference>
<dbReference type="PANTHER" id="PTHR39953:SF1">
    <property type="entry name" value="RE54151P"/>
    <property type="match status" value="1"/>
</dbReference>
<gene>
    <name evidence="1" type="ORF">DBV15_12203</name>
</gene>